<dbReference type="InterPro" id="IPR038050">
    <property type="entry name" value="Neuro_actylchol_rec"/>
</dbReference>
<dbReference type="CDD" id="cd18989">
    <property type="entry name" value="LGIC_ECD_cation"/>
    <property type="match status" value="1"/>
</dbReference>
<evidence type="ECO:0000256" key="5">
    <source>
        <dbReference type="SAM" id="Phobius"/>
    </source>
</evidence>
<dbReference type="InterPro" id="IPR006201">
    <property type="entry name" value="Neur_channel"/>
</dbReference>
<feature type="domain" description="Neurotransmitter-gated ion-channel transmembrane" evidence="7">
    <location>
        <begin position="224"/>
        <end position="318"/>
    </location>
</feature>
<accession>A0A0L8HL16</accession>
<dbReference type="GO" id="GO:0004888">
    <property type="term" value="F:transmembrane signaling receptor activity"/>
    <property type="evidence" value="ECO:0007669"/>
    <property type="project" value="InterPro"/>
</dbReference>
<dbReference type="InterPro" id="IPR006029">
    <property type="entry name" value="Neurotrans-gated_channel_TM"/>
</dbReference>
<keyword evidence="3 5" id="KW-1133">Transmembrane helix</keyword>
<feature type="non-terminal residue" evidence="8">
    <location>
        <position position="340"/>
    </location>
</feature>
<evidence type="ECO:0000256" key="2">
    <source>
        <dbReference type="ARBA" id="ARBA00022692"/>
    </source>
</evidence>
<sequence>MKLMTSVLLAVSVNAVSDKNTLHTMLFENYTKTLLPFPDDEAIVKINVSLILVKIIELDFHKGLLASKIVLGLSWKDNNLLWNNKLNNISYINVNTEDIWYPHVYICNDMSGNFAVHKGGATIEYDGTVTFHMDGIFQTYCTIDMHKYPFDEHECYIKSCLRHQKYKEQTIQNFSFYNMYNSSSDTWDYKFVVGDVMENGIISAKVTIYANRKSMSETFSHFIFPALLTILNLGVYILPAESGEKVSVAITIFLANVVYLTESAKSLGSKSRGVSRYLLYLLILTLISGFSTFVSIIVCKFYVNETNVHKASVPEKACGSKNKIGIMDKSVQDNVNVEDT</sequence>
<reference evidence="8" key="1">
    <citation type="submission" date="2015-07" db="EMBL/GenBank/DDBJ databases">
        <title>MeaNS - Measles Nucleotide Surveillance Program.</title>
        <authorList>
            <person name="Tran T."/>
            <person name="Druce J."/>
        </authorList>
    </citation>
    <scope>NUCLEOTIDE SEQUENCE</scope>
    <source>
        <strain evidence="8">UCB-OBI-ISO-001</strain>
        <tissue evidence="8">Gonad</tissue>
    </source>
</reference>
<dbReference type="STRING" id="37653.A0A0L8HL16"/>
<dbReference type="InterPro" id="IPR018000">
    <property type="entry name" value="Neurotransmitter_ion_chnl_CS"/>
</dbReference>
<gene>
    <name evidence="8" type="ORF">OCBIM_22012259mg</name>
</gene>
<evidence type="ECO:0000256" key="4">
    <source>
        <dbReference type="ARBA" id="ARBA00023136"/>
    </source>
</evidence>
<evidence type="ECO:0000259" key="6">
    <source>
        <dbReference type="Pfam" id="PF02931"/>
    </source>
</evidence>
<feature type="transmembrane region" description="Helical" evidence="5">
    <location>
        <begin position="277"/>
        <end position="303"/>
    </location>
</feature>
<comment type="subcellular location">
    <subcellularLocation>
        <location evidence="1">Membrane</location>
        <topology evidence="1">Multi-pass membrane protein</topology>
    </subcellularLocation>
</comment>
<evidence type="ECO:0000313" key="8">
    <source>
        <dbReference type="EMBL" id="KOF89931.1"/>
    </source>
</evidence>
<dbReference type="PANTHER" id="PTHR18945">
    <property type="entry name" value="NEUROTRANSMITTER GATED ION CHANNEL"/>
    <property type="match status" value="1"/>
</dbReference>
<evidence type="ECO:0000256" key="3">
    <source>
        <dbReference type="ARBA" id="ARBA00022989"/>
    </source>
</evidence>
<dbReference type="GO" id="GO:0005230">
    <property type="term" value="F:extracellular ligand-gated monoatomic ion channel activity"/>
    <property type="evidence" value="ECO:0007669"/>
    <property type="project" value="InterPro"/>
</dbReference>
<dbReference type="Gene3D" id="2.70.170.10">
    <property type="entry name" value="Neurotransmitter-gated ion-channel ligand-binding domain"/>
    <property type="match status" value="1"/>
</dbReference>
<feature type="domain" description="Neurotransmitter-gated ion-channel ligand-binding" evidence="6">
    <location>
        <begin position="21"/>
        <end position="172"/>
    </location>
</feature>
<dbReference type="OrthoDB" id="6123091at2759"/>
<dbReference type="AlphaFoldDB" id="A0A0L8HL16"/>
<evidence type="ECO:0000259" key="7">
    <source>
        <dbReference type="Pfam" id="PF02932"/>
    </source>
</evidence>
<keyword evidence="4 5" id="KW-0472">Membrane</keyword>
<dbReference type="InterPro" id="IPR006202">
    <property type="entry name" value="Neur_chan_lig-bd"/>
</dbReference>
<evidence type="ECO:0000256" key="1">
    <source>
        <dbReference type="ARBA" id="ARBA00004141"/>
    </source>
</evidence>
<dbReference type="Gene3D" id="1.20.58.390">
    <property type="entry name" value="Neurotransmitter-gated ion-channel transmembrane domain"/>
    <property type="match status" value="1"/>
</dbReference>
<protein>
    <submittedName>
        <fullName evidence="8">Uncharacterized protein</fullName>
    </submittedName>
</protein>
<dbReference type="PROSITE" id="PS00236">
    <property type="entry name" value="NEUROTR_ION_CHANNEL"/>
    <property type="match status" value="1"/>
</dbReference>
<keyword evidence="2 5" id="KW-0812">Transmembrane</keyword>
<proteinExistence type="predicted"/>
<dbReference type="SUPFAM" id="SSF90112">
    <property type="entry name" value="Neurotransmitter-gated ion-channel transmembrane pore"/>
    <property type="match status" value="1"/>
</dbReference>
<dbReference type="GO" id="GO:0016020">
    <property type="term" value="C:membrane"/>
    <property type="evidence" value="ECO:0007669"/>
    <property type="project" value="UniProtKB-SubCell"/>
</dbReference>
<dbReference type="Pfam" id="PF02932">
    <property type="entry name" value="Neur_chan_memb"/>
    <property type="match status" value="1"/>
</dbReference>
<dbReference type="Pfam" id="PF02931">
    <property type="entry name" value="Neur_chan_LBD"/>
    <property type="match status" value="1"/>
</dbReference>
<dbReference type="InterPro" id="IPR036719">
    <property type="entry name" value="Neuro-gated_channel_TM_sf"/>
</dbReference>
<organism evidence="8">
    <name type="scientific">Octopus bimaculoides</name>
    <name type="common">California two-spotted octopus</name>
    <dbReference type="NCBI Taxonomy" id="37653"/>
    <lineage>
        <taxon>Eukaryota</taxon>
        <taxon>Metazoa</taxon>
        <taxon>Spiralia</taxon>
        <taxon>Lophotrochozoa</taxon>
        <taxon>Mollusca</taxon>
        <taxon>Cephalopoda</taxon>
        <taxon>Coleoidea</taxon>
        <taxon>Octopodiformes</taxon>
        <taxon>Octopoda</taxon>
        <taxon>Incirrata</taxon>
        <taxon>Octopodidae</taxon>
        <taxon>Octopus</taxon>
    </lineage>
</organism>
<dbReference type="InterPro" id="IPR036734">
    <property type="entry name" value="Neur_chan_lig-bd_sf"/>
</dbReference>
<dbReference type="SUPFAM" id="SSF63712">
    <property type="entry name" value="Nicotinic receptor ligand binding domain-like"/>
    <property type="match status" value="1"/>
</dbReference>
<dbReference type="EMBL" id="KQ417896">
    <property type="protein sequence ID" value="KOF89931.1"/>
    <property type="molecule type" value="Genomic_DNA"/>
</dbReference>
<name>A0A0L8HL16_OCTBM</name>
<feature type="transmembrane region" description="Helical" evidence="5">
    <location>
        <begin position="222"/>
        <end position="240"/>
    </location>
</feature>